<dbReference type="PANTHER" id="PTHR43859">
    <property type="entry name" value="ACYL-ACTIVATING ENZYME"/>
    <property type="match status" value="1"/>
</dbReference>
<protein>
    <submittedName>
        <fullName evidence="5">Uncharacterized protein</fullName>
    </submittedName>
</protein>
<sequence length="103" mass="11507">MEGLVQCPANYVPLTPVSFLERAARVSPDQISMVYGDVNFTWKLTHQRCLKLASALSSHGISYGDFPKPAHKKSKQPFCQSAKAEEPCPKFEQRNGIENINVQ</sequence>
<keyword evidence="2" id="KW-0436">Ligase</keyword>
<reference evidence="5" key="1">
    <citation type="journal article" date="2017" name="Nature">
        <title>The genome of Chenopodium quinoa.</title>
        <authorList>
            <person name="Jarvis D.E."/>
            <person name="Ho Y.S."/>
            <person name="Lightfoot D.J."/>
            <person name="Schmoeckel S.M."/>
            <person name="Li B."/>
            <person name="Borm T.J.A."/>
            <person name="Ohyanagi H."/>
            <person name="Mineta K."/>
            <person name="Michell C.T."/>
            <person name="Saber N."/>
            <person name="Kharbatia N.M."/>
            <person name="Rupper R.R."/>
            <person name="Sharp A.R."/>
            <person name="Dally N."/>
            <person name="Boughton B.A."/>
            <person name="Woo Y.H."/>
            <person name="Gao G."/>
            <person name="Schijlen E.G.W.M."/>
            <person name="Guo X."/>
            <person name="Momin A.A."/>
            <person name="Negrao S."/>
            <person name="Al-Babili S."/>
            <person name="Gehring C."/>
            <person name="Roessner U."/>
            <person name="Jung C."/>
            <person name="Murphy K."/>
            <person name="Arold S.T."/>
            <person name="Gojobori T."/>
            <person name="van der Linden C.G."/>
            <person name="van Loo E.N."/>
            <person name="Jellen E.N."/>
            <person name="Maughan P.J."/>
            <person name="Tester M."/>
        </authorList>
    </citation>
    <scope>NUCLEOTIDE SEQUENCE [LARGE SCALE GENOMIC DNA]</scope>
    <source>
        <strain evidence="5">cv. PI 614886</strain>
    </source>
</reference>
<evidence type="ECO:0000313" key="5">
    <source>
        <dbReference type="EnsemblPlants" id="AUR62026169-RA:cds"/>
    </source>
</evidence>
<dbReference type="GO" id="GO:0006631">
    <property type="term" value="P:fatty acid metabolic process"/>
    <property type="evidence" value="ECO:0007669"/>
    <property type="project" value="UniProtKB-KW"/>
</dbReference>
<keyword evidence="4" id="KW-0443">Lipid metabolism</keyword>
<keyword evidence="6" id="KW-1185">Reference proteome</keyword>
<evidence type="ECO:0000313" key="6">
    <source>
        <dbReference type="Proteomes" id="UP000596660"/>
    </source>
</evidence>
<dbReference type="PANTHER" id="PTHR43859:SF4">
    <property type="entry name" value="BUTANOATE--COA LIGASE AAE1-RELATED"/>
    <property type="match status" value="1"/>
</dbReference>
<evidence type="ECO:0000256" key="2">
    <source>
        <dbReference type="ARBA" id="ARBA00022598"/>
    </source>
</evidence>
<dbReference type="AlphaFoldDB" id="A0A803MAQ2"/>
<proteinExistence type="inferred from homology"/>
<keyword evidence="3" id="KW-0276">Fatty acid metabolism</keyword>
<evidence type="ECO:0000256" key="3">
    <source>
        <dbReference type="ARBA" id="ARBA00022832"/>
    </source>
</evidence>
<evidence type="ECO:0000256" key="1">
    <source>
        <dbReference type="ARBA" id="ARBA00006432"/>
    </source>
</evidence>
<dbReference type="SUPFAM" id="SSF56801">
    <property type="entry name" value="Acetyl-CoA synthetase-like"/>
    <property type="match status" value="1"/>
</dbReference>
<dbReference type="EnsemblPlants" id="AUR62026169-RA">
    <property type="protein sequence ID" value="AUR62026169-RA:cds"/>
    <property type="gene ID" value="AUR62026169"/>
</dbReference>
<reference evidence="5" key="2">
    <citation type="submission" date="2021-03" db="UniProtKB">
        <authorList>
            <consortium name="EnsemblPlants"/>
        </authorList>
    </citation>
    <scope>IDENTIFICATION</scope>
</reference>
<accession>A0A803MAQ2</accession>
<evidence type="ECO:0000256" key="4">
    <source>
        <dbReference type="ARBA" id="ARBA00023098"/>
    </source>
</evidence>
<dbReference type="Gramene" id="AUR62026169-RA">
    <property type="protein sequence ID" value="AUR62026169-RA:cds"/>
    <property type="gene ID" value="AUR62026169"/>
</dbReference>
<organism evidence="5 6">
    <name type="scientific">Chenopodium quinoa</name>
    <name type="common">Quinoa</name>
    <dbReference type="NCBI Taxonomy" id="63459"/>
    <lineage>
        <taxon>Eukaryota</taxon>
        <taxon>Viridiplantae</taxon>
        <taxon>Streptophyta</taxon>
        <taxon>Embryophyta</taxon>
        <taxon>Tracheophyta</taxon>
        <taxon>Spermatophyta</taxon>
        <taxon>Magnoliopsida</taxon>
        <taxon>eudicotyledons</taxon>
        <taxon>Gunneridae</taxon>
        <taxon>Pentapetalae</taxon>
        <taxon>Caryophyllales</taxon>
        <taxon>Chenopodiaceae</taxon>
        <taxon>Chenopodioideae</taxon>
        <taxon>Atripliceae</taxon>
        <taxon>Chenopodium</taxon>
    </lineage>
</organism>
<comment type="similarity">
    <text evidence="1">Belongs to the ATP-dependent AMP-binding enzyme family.</text>
</comment>
<dbReference type="GO" id="GO:0016874">
    <property type="term" value="F:ligase activity"/>
    <property type="evidence" value="ECO:0007669"/>
    <property type="project" value="UniProtKB-KW"/>
</dbReference>
<dbReference type="Proteomes" id="UP000596660">
    <property type="component" value="Unplaced"/>
</dbReference>
<name>A0A803MAQ2_CHEQI</name>
<dbReference type="Gene3D" id="3.40.50.980">
    <property type="match status" value="1"/>
</dbReference>